<organism evidence="1 2">
    <name type="scientific">Bradyrhizobium manausense</name>
    <dbReference type="NCBI Taxonomy" id="989370"/>
    <lineage>
        <taxon>Bacteria</taxon>
        <taxon>Pseudomonadati</taxon>
        <taxon>Pseudomonadota</taxon>
        <taxon>Alphaproteobacteria</taxon>
        <taxon>Hyphomicrobiales</taxon>
        <taxon>Nitrobacteraceae</taxon>
        <taxon>Bradyrhizobium</taxon>
    </lineage>
</organism>
<evidence type="ECO:0000313" key="1">
    <source>
        <dbReference type="EMBL" id="KRQ15907.1"/>
    </source>
</evidence>
<keyword evidence="2" id="KW-1185">Reference proteome</keyword>
<sequence length="175" mass="20009">MLKSLITICEPDERFQYLSVHDQAAGLTRPLCAGDLYNEVVPIELGSTVPAEIRSQFDVARNADLYSWFVYDLAMLAEQHCYIVLEMALRYRANSEGLSRARTLKPYLQLAIMRGWLHEDDLHIPGGSGSRPMSFLKELPRLRDRLLHGNVHLSPDFTLMIMRKCAELISKLYAK</sequence>
<comment type="caution">
    <text evidence="1">The sequence shown here is derived from an EMBL/GenBank/DDBJ whole genome shotgun (WGS) entry which is preliminary data.</text>
</comment>
<reference evidence="1 2" key="1">
    <citation type="submission" date="2015-09" db="EMBL/GenBank/DDBJ databases">
        <title>Draft Genome Sequence of Bradyrhizobium manausense Strain BR 3351T, a Novel Symbiotic Nitrogen-Fixing Alphaproteobacterium Isolated from Brazilian Amazon Rain Forest.</title>
        <authorList>
            <person name="De Araujo J.L."/>
            <person name="Zilli J.E."/>
        </authorList>
    </citation>
    <scope>NUCLEOTIDE SEQUENCE [LARGE SCALE GENOMIC DNA]</scope>
    <source>
        <strain evidence="1 2">BR3351</strain>
    </source>
</reference>
<evidence type="ECO:0008006" key="3">
    <source>
        <dbReference type="Google" id="ProtNLM"/>
    </source>
</evidence>
<dbReference type="RefSeq" id="WP_057743693.1">
    <property type="nucleotide sequence ID" value="NZ_LJYG01000032.1"/>
</dbReference>
<dbReference type="OrthoDB" id="7185399at2"/>
<evidence type="ECO:0000313" key="2">
    <source>
        <dbReference type="Proteomes" id="UP000051936"/>
    </source>
</evidence>
<name>A0A0R3E102_9BRAD</name>
<accession>A0A0R3E102</accession>
<dbReference type="EMBL" id="LJYG01000032">
    <property type="protein sequence ID" value="KRQ15907.1"/>
    <property type="molecule type" value="Genomic_DNA"/>
</dbReference>
<dbReference type="AlphaFoldDB" id="A0A0R3E102"/>
<proteinExistence type="predicted"/>
<gene>
    <name evidence="1" type="ORF">AOQ71_07135</name>
</gene>
<protein>
    <recommendedName>
        <fullName evidence="3">DUF4145 domain-containing protein</fullName>
    </recommendedName>
</protein>
<dbReference type="Proteomes" id="UP000051936">
    <property type="component" value="Unassembled WGS sequence"/>
</dbReference>